<feature type="transmembrane region" description="Helical" evidence="1">
    <location>
        <begin position="535"/>
        <end position="555"/>
    </location>
</feature>
<dbReference type="Gene3D" id="3.30.2090.10">
    <property type="entry name" value="Multidrug efflux transporter AcrB TolC docking domain, DN and DC subdomains"/>
    <property type="match status" value="2"/>
</dbReference>
<dbReference type="SUPFAM" id="SSF82866">
    <property type="entry name" value="Multidrug efflux transporter AcrB transmembrane domain"/>
    <property type="match status" value="2"/>
</dbReference>
<feature type="transmembrane region" description="Helical" evidence="1">
    <location>
        <begin position="862"/>
        <end position="881"/>
    </location>
</feature>
<feature type="transmembrane region" description="Helical" evidence="1">
    <location>
        <begin position="444"/>
        <end position="465"/>
    </location>
</feature>
<dbReference type="EMBL" id="NFHS01000006">
    <property type="protein sequence ID" value="OUN53802.1"/>
    <property type="molecule type" value="Genomic_DNA"/>
</dbReference>
<organism evidence="2 3">
    <name type="scientific">Bacteroides uniformis</name>
    <dbReference type="NCBI Taxonomy" id="820"/>
    <lineage>
        <taxon>Bacteria</taxon>
        <taxon>Pseudomonadati</taxon>
        <taxon>Bacteroidota</taxon>
        <taxon>Bacteroidia</taxon>
        <taxon>Bacteroidales</taxon>
        <taxon>Bacteroidaceae</taxon>
        <taxon>Bacteroides</taxon>
    </lineage>
</organism>
<accession>A0A1Y3UYA3</accession>
<keyword evidence="1" id="KW-0472">Membrane</keyword>
<gene>
    <name evidence="2" type="ORF">B5G17_12715</name>
</gene>
<feature type="transmembrane region" description="Helical" evidence="1">
    <location>
        <begin position="390"/>
        <end position="410"/>
    </location>
</feature>
<dbReference type="Gene3D" id="3.30.70.1320">
    <property type="entry name" value="Multidrug efflux transporter AcrB pore domain like"/>
    <property type="match status" value="1"/>
</dbReference>
<keyword evidence="1" id="KW-0812">Transmembrane</keyword>
<feature type="transmembrane region" description="Helical" evidence="1">
    <location>
        <begin position="963"/>
        <end position="981"/>
    </location>
</feature>
<dbReference type="Gene3D" id="3.30.70.1440">
    <property type="entry name" value="Multidrug efflux transporter AcrB pore domain"/>
    <property type="match status" value="1"/>
</dbReference>
<dbReference type="GO" id="GO:0005886">
    <property type="term" value="C:plasma membrane"/>
    <property type="evidence" value="ECO:0007669"/>
    <property type="project" value="TreeGrafter"/>
</dbReference>
<dbReference type="PANTHER" id="PTHR32063:SF0">
    <property type="entry name" value="SWARMING MOTILITY PROTEIN SWRC"/>
    <property type="match status" value="1"/>
</dbReference>
<dbReference type="PROSITE" id="PS51257">
    <property type="entry name" value="PROKAR_LIPOPROTEIN"/>
    <property type="match status" value="1"/>
</dbReference>
<protein>
    <submittedName>
        <fullName evidence="2">Cation transporter</fullName>
    </submittedName>
</protein>
<evidence type="ECO:0000313" key="3">
    <source>
        <dbReference type="Proteomes" id="UP000196329"/>
    </source>
</evidence>
<evidence type="ECO:0000256" key="1">
    <source>
        <dbReference type="SAM" id="Phobius"/>
    </source>
</evidence>
<feature type="transmembrane region" description="Helical" evidence="1">
    <location>
        <begin position="12"/>
        <end position="30"/>
    </location>
</feature>
<dbReference type="InterPro" id="IPR001036">
    <property type="entry name" value="Acrflvin-R"/>
</dbReference>
<sequence length="1023" mass="115223">MIKFLIQRPIAVLMAFTACFIVGLVTYFTLPVSLLPDIAIPEITVQVSAQNTSARELENTVVKPLRQQLIQVAKLKDMDSETRDGAGIIRLGFDFGTNTDLAFIEVNEKIDAAMNYLPKDAERPKVIKASATDIPVFYLNLTLKNDSAYGKTDERAFLDLCEFAENVIKRRIEQLAEVAMVDVTGLVERQLQIVPDPGKLAVLGLSIEDIENVLAQNNVEPGSMTVRDGYYEYNIKFSTLLRTEEDVKGILLRKEGRIIRLGDFCRVEIVPAKEKGVSMSNGKRAVTLAVIKQADENMEDMKLAINSTMDYFKKVYPDIDFSISRNQTELLDYTISNLQQNLSLGFLFICIVAVLFLGDIKSPFIIGLSMVVSIVICFLFFYLFKMSLNIISLSGLILALGMMIDSSIIVTENISQYRERGYSLRRACVTGTGEVITPMLSSSLTTIAVFVPLIFMSGIAGALFYDQAFSVTVGLLVSYFTGIMLLPVLYMLVYRTGLRGRSWFSRIRINNPLKEHTLDRFYDAGIDWVFSHKTVSIIFCVVSIPLCVFLFYSVGKERMPQIDQNELIVHVEWNENIHVDENRHRVNVLFGQLLDKTVEQTAAIGQQDYLLNREQALSSSEAELYFKTSSPDGIAPLQKQAGEWLTREYPLATVSFSPPETVFEKLFVTGEADVVAELYARNKEKAPAAEELRGLEQQFAELTGTAPVGIAFENQLDISILQERLLLYDVSYDELYRTLRTAFKENSVAMLHSYQQYLPISIVGEERTVNEVLQQTLIQTRPDSKGEVEYIPLRELVKVRPAEDLKTITAGRNGEYIPFRFYEVDDAPELMEKVKREADATGDWDTAFSGSFFSNRQMLDELVVILFISILLMYFILAAQFESFVQPLIVLLEIPIDVAFALLLLWICGHTLNLMSAIGLIVTCGIIINDSILKLDAINELRRAGMPLLEAIHEAGRRRLRPIIMTSLTTIFAMVPLLFSFDMGSELQKPLSIAMIGAMSVGTLVSLFIIPLIYWFIYRKERA</sequence>
<dbReference type="Gene3D" id="1.20.1640.10">
    <property type="entry name" value="Multidrug efflux transporter AcrB transmembrane domain"/>
    <property type="match status" value="2"/>
</dbReference>
<dbReference type="Gene3D" id="3.30.70.1430">
    <property type="entry name" value="Multidrug efflux transporter AcrB pore domain"/>
    <property type="match status" value="2"/>
</dbReference>
<name>A0A1Y3UYA3_BACUN</name>
<feature type="transmembrane region" description="Helical" evidence="1">
    <location>
        <begin position="471"/>
        <end position="493"/>
    </location>
</feature>
<comment type="caution">
    <text evidence="2">The sequence shown here is derived from an EMBL/GenBank/DDBJ whole genome shotgun (WGS) entry which is preliminary data.</text>
</comment>
<dbReference type="SUPFAM" id="SSF82714">
    <property type="entry name" value="Multidrug efflux transporter AcrB TolC docking domain, DN and DC subdomains"/>
    <property type="match status" value="1"/>
</dbReference>
<dbReference type="AlphaFoldDB" id="A0A1Y3UYA3"/>
<feature type="transmembrane region" description="Helical" evidence="1">
    <location>
        <begin position="993"/>
        <end position="1017"/>
    </location>
</feature>
<dbReference type="GO" id="GO:0042910">
    <property type="term" value="F:xenobiotic transmembrane transporter activity"/>
    <property type="evidence" value="ECO:0007669"/>
    <property type="project" value="TreeGrafter"/>
</dbReference>
<feature type="transmembrane region" description="Helical" evidence="1">
    <location>
        <begin position="364"/>
        <end position="384"/>
    </location>
</feature>
<dbReference type="InterPro" id="IPR027463">
    <property type="entry name" value="AcrB_DN_DC_subdom"/>
</dbReference>
<dbReference type="Pfam" id="PF00873">
    <property type="entry name" value="ACR_tran"/>
    <property type="match status" value="1"/>
</dbReference>
<reference evidence="3" key="1">
    <citation type="submission" date="2017-04" db="EMBL/GenBank/DDBJ databases">
        <title>Function of individual gut microbiota members based on whole genome sequencing of pure cultures obtained from chicken caecum.</title>
        <authorList>
            <person name="Medvecky M."/>
            <person name="Cejkova D."/>
            <person name="Polansky O."/>
            <person name="Karasova D."/>
            <person name="Kubasova T."/>
            <person name="Cizek A."/>
            <person name="Rychlik I."/>
        </authorList>
    </citation>
    <scope>NUCLEOTIDE SEQUENCE [LARGE SCALE GENOMIC DNA]</scope>
    <source>
        <strain evidence="3">An67</strain>
    </source>
</reference>
<dbReference type="Proteomes" id="UP000196329">
    <property type="component" value="Unassembled WGS sequence"/>
</dbReference>
<evidence type="ECO:0000313" key="2">
    <source>
        <dbReference type="EMBL" id="OUN53802.1"/>
    </source>
</evidence>
<dbReference type="PANTHER" id="PTHR32063">
    <property type="match status" value="1"/>
</dbReference>
<dbReference type="PRINTS" id="PR00702">
    <property type="entry name" value="ACRIFLAVINRP"/>
</dbReference>
<proteinExistence type="predicted"/>
<dbReference type="SUPFAM" id="SSF82693">
    <property type="entry name" value="Multidrug efflux transporter AcrB pore domain, PN1, PN2, PC1 and PC2 subdomains"/>
    <property type="match status" value="2"/>
</dbReference>
<keyword evidence="1" id="KW-1133">Transmembrane helix</keyword>
<feature type="transmembrane region" description="Helical" evidence="1">
    <location>
        <begin position="338"/>
        <end position="357"/>
    </location>
</feature>
<dbReference type="RefSeq" id="WP_087332943.1">
    <property type="nucleotide sequence ID" value="NZ_NFHS01000006.1"/>
</dbReference>